<evidence type="ECO:0000313" key="1">
    <source>
        <dbReference type="EMBL" id="ODV86599.1"/>
    </source>
</evidence>
<dbReference type="Proteomes" id="UP000094801">
    <property type="component" value="Unassembled WGS sequence"/>
</dbReference>
<dbReference type="AlphaFoldDB" id="A0A1E4T4B5"/>
<sequence length="83" mass="9704">MYYILLKDDIRVRAIDFSHSLKKDNSLNLQGLSHFFKKDNSLNLQGLQSITRTPFVKIKKHINYLHKLQSPGKFFGKKHTCSL</sequence>
<keyword evidence="2" id="KW-1185">Reference proteome</keyword>
<dbReference type="EMBL" id="KV453849">
    <property type="protein sequence ID" value="ODV86599.1"/>
    <property type="molecule type" value="Genomic_DNA"/>
</dbReference>
<feature type="non-terminal residue" evidence="1">
    <location>
        <position position="1"/>
    </location>
</feature>
<organism evidence="1 2">
    <name type="scientific">[Candida] arabinofermentans NRRL YB-2248</name>
    <dbReference type="NCBI Taxonomy" id="983967"/>
    <lineage>
        <taxon>Eukaryota</taxon>
        <taxon>Fungi</taxon>
        <taxon>Dikarya</taxon>
        <taxon>Ascomycota</taxon>
        <taxon>Saccharomycotina</taxon>
        <taxon>Pichiomycetes</taxon>
        <taxon>Pichiales</taxon>
        <taxon>Pichiaceae</taxon>
        <taxon>Ogataea</taxon>
        <taxon>Ogataea/Candida clade</taxon>
    </lineage>
</organism>
<feature type="non-terminal residue" evidence="1">
    <location>
        <position position="83"/>
    </location>
</feature>
<reference evidence="2" key="1">
    <citation type="submission" date="2016-04" db="EMBL/GenBank/DDBJ databases">
        <title>Comparative genomics of biotechnologically important yeasts.</title>
        <authorList>
            <consortium name="DOE Joint Genome Institute"/>
            <person name="Riley R."/>
            <person name="Haridas S."/>
            <person name="Wolfe K.H."/>
            <person name="Lopes M.R."/>
            <person name="Hittinger C.T."/>
            <person name="Goker M."/>
            <person name="Salamov A."/>
            <person name="Wisecaver J."/>
            <person name="Long T.M."/>
            <person name="Aerts A.L."/>
            <person name="Barry K."/>
            <person name="Choi C."/>
            <person name="Clum A."/>
            <person name="Coughlan A.Y."/>
            <person name="Deshpande S."/>
            <person name="Douglass A.P."/>
            <person name="Hanson S.J."/>
            <person name="Klenk H.-P."/>
            <person name="Labutti K."/>
            <person name="Lapidus A."/>
            <person name="Lindquist E."/>
            <person name="Lipzen A."/>
            <person name="Meier-Kolthoff J.P."/>
            <person name="Ohm R.A."/>
            <person name="Otillar R.P."/>
            <person name="Pangilinan J."/>
            <person name="Peng Y."/>
            <person name="Rokas A."/>
            <person name="Rosa C.A."/>
            <person name="Scheuner C."/>
            <person name="Sibirny A.A."/>
            <person name="Slot J.C."/>
            <person name="Stielow J.B."/>
            <person name="Sun H."/>
            <person name="Kurtzman C.P."/>
            <person name="Blackwell M."/>
            <person name="Grigoriev I.V."/>
            <person name="Jeffries T.W."/>
        </authorList>
    </citation>
    <scope>NUCLEOTIDE SEQUENCE [LARGE SCALE GENOMIC DNA]</scope>
    <source>
        <strain evidence="2">NRRL YB-2248</strain>
    </source>
</reference>
<protein>
    <submittedName>
        <fullName evidence="1">Uncharacterized protein</fullName>
    </submittedName>
</protein>
<accession>A0A1E4T4B5</accession>
<proteinExistence type="predicted"/>
<name>A0A1E4T4B5_9ASCO</name>
<gene>
    <name evidence="1" type="ORF">CANARDRAFT_27029</name>
</gene>
<evidence type="ECO:0000313" key="2">
    <source>
        <dbReference type="Proteomes" id="UP000094801"/>
    </source>
</evidence>